<gene>
    <name evidence="2" type="ORF">L227DRAFT_617860</name>
</gene>
<keyword evidence="3" id="KW-1185">Reference proteome</keyword>
<dbReference type="Proteomes" id="UP000313359">
    <property type="component" value="Unassembled WGS sequence"/>
</dbReference>
<evidence type="ECO:0000313" key="3">
    <source>
        <dbReference type="Proteomes" id="UP000313359"/>
    </source>
</evidence>
<name>A0A5C2RQA0_9APHY</name>
<protein>
    <submittedName>
        <fullName evidence="2">Uncharacterized protein</fullName>
    </submittedName>
</protein>
<accession>A0A5C2RQA0</accession>
<sequence>MIPPNDTQPAGPIPHGDNALQPSPTAPRPLMVQISYGPLAVVAAKPILPARRKAVAATDAEHSLSIARTREKQEAIDRDLNAFYNYAKVLALDMSKKYGKKPDHYLRLMFSGGASMQKAWEPSAFNAWVHNLAKEANEDAERGEATKLLDLQREHLDEYHSLTPAEKRELVANFKEDRDSRKMGLRVNPRGRQADANHTFDKIEDLIVGLKCRIGVDGFYCFFKNNSEFQMRPRWYFTSPQLNRYFTGMIKKWDVETIGALGEAFSIAGCDLMSYLRNAKARADWLKTEIREKITAALVKITGNKKAVMQYKSYEKDIVLHYGIELVGWTAGLPFACPSSLPVTLEPLQNLLQAIDNGQCYFRRLSASEKSERRKQYDKSVADGTVATRQPRKDKGKPRGSYRQRKAVGAEHEEGGDEDVGGIAHGKKRARCAASSDEDSDSE</sequence>
<reference evidence="2" key="1">
    <citation type="journal article" date="2018" name="Genome Biol. Evol.">
        <title>Genomics and development of Lentinus tigrinus, a white-rot wood-decaying mushroom with dimorphic fruiting bodies.</title>
        <authorList>
            <person name="Wu B."/>
            <person name="Xu Z."/>
            <person name="Knudson A."/>
            <person name="Carlson A."/>
            <person name="Chen N."/>
            <person name="Kovaka S."/>
            <person name="LaButti K."/>
            <person name="Lipzen A."/>
            <person name="Pennachio C."/>
            <person name="Riley R."/>
            <person name="Schakwitz W."/>
            <person name="Umezawa K."/>
            <person name="Ohm R.A."/>
            <person name="Grigoriev I.V."/>
            <person name="Nagy L.G."/>
            <person name="Gibbons J."/>
            <person name="Hibbett D."/>
        </authorList>
    </citation>
    <scope>NUCLEOTIDE SEQUENCE [LARGE SCALE GENOMIC DNA]</scope>
    <source>
        <strain evidence="2">ALCF2SS1-6</strain>
    </source>
</reference>
<dbReference type="AlphaFoldDB" id="A0A5C2RQA0"/>
<organism evidence="2 3">
    <name type="scientific">Lentinus tigrinus ALCF2SS1-6</name>
    <dbReference type="NCBI Taxonomy" id="1328759"/>
    <lineage>
        <taxon>Eukaryota</taxon>
        <taxon>Fungi</taxon>
        <taxon>Dikarya</taxon>
        <taxon>Basidiomycota</taxon>
        <taxon>Agaricomycotina</taxon>
        <taxon>Agaricomycetes</taxon>
        <taxon>Polyporales</taxon>
        <taxon>Polyporaceae</taxon>
        <taxon>Lentinus</taxon>
    </lineage>
</organism>
<feature type="region of interest" description="Disordered" evidence="1">
    <location>
        <begin position="1"/>
        <end position="26"/>
    </location>
</feature>
<proteinExistence type="predicted"/>
<dbReference type="EMBL" id="ML122366">
    <property type="protein sequence ID" value="RPD52386.1"/>
    <property type="molecule type" value="Genomic_DNA"/>
</dbReference>
<feature type="region of interest" description="Disordered" evidence="1">
    <location>
        <begin position="372"/>
        <end position="443"/>
    </location>
</feature>
<feature type="compositionally biased region" description="Basic residues" evidence="1">
    <location>
        <begin position="390"/>
        <end position="406"/>
    </location>
</feature>
<dbReference type="OrthoDB" id="2803164at2759"/>
<dbReference type="STRING" id="1328759.A0A5C2RQA0"/>
<evidence type="ECO:0000313" key="2">
    <source>
        <dbReference type="EMBL" id="RPD52386.1"/>
    </source>
</evidence>
<feature type="compositionally biased region" description="Basic and acidic residues" evidence="1">
    <location>
        <begin position="372"/>
        <end position="381"/>
    </location>
</feature>
<evidence type="ECO:0000256" key="1">
    <source>
        <dbReference type="SAM" id="MobiDB-lite"/>
    </source>
</evidence>